<dbReference type="AlphaFoldDB" id="D8LRF4"/>
<dbReference type="Proteomes" id="UP000002630">
    <property type="component" value="Unassembled WGS sequence"/>
</dbReference>
<organism evidence="2 3">
    <name type="scientific">Ectocarpus siliculosus</name>
    <name type="common">Brown alga</name>
    <name type="synonym">Conferva siliculosa</name>
    <dbReference type="NCBI Taxonomy" id="2880"/>
    <lineage>
        <taxon>Eukaryota</taxon>
        <taxon>Sar</taxon>
        <taxon>Stramenopiles</taxon>
        <taxon>Ochrophyta</taxon>
        <taxon>PX clade</taxon>
        <taxon>Phaeophyceae</taxon>
        <taxon>Ectocarpales</taxon>
        <taxon>Ectocarpaceae</taxon>
        <taxon>Ectocarpus</taxon>
    </lineage>
</organism>
<accession>D8LRF4</accession>
<reference evidence="2 3" key="1">
    <citation type="journal article" date="2010" name="Nature">
        <title>The Ectocarpus genome and the independent evolution of multicellularity in brown algae.</title>
        <authorList>
            <person name="Cock J.M."/>
            <person name="Sterck L."/>
            <person name="Rouze P."/>
            <person name="Scornet D."/>
            <person name="Allen A.E."/>
            <person name="Amoutzias G."/>
            <person name="Anthouard V."/>
            <person name="Artiguenave F."/>
            <person name="Aury J.M."/>
            <person name="Badger J.H."/>
            <person name="Beszteri B."/>
            <person name="Billiau K."/>
            <person name="Bonnet E."/>
            <person name="Bothwell J.H."/>
            <person name="Bowler C."/>
            <person name="Boyen C."/>
            <person name="Brownlee C."/>
            <person name="Carrano C.J."/>
            <person name="Charrier B."/>
            <person name="Cho G.Y."/>
            <person name="Coelho S.M."/>
            <person name="Collen J."/>
            <person name="Corre E."/>
            <person name="Da Silva C."/>
            <person name="Delage L."/>
            <person name="Delaroque N."/>
            <person name="Dittami S.M."/>
            <person name="Doulbeau S."/>
            <person name="Elias M."/>
            <person name="Farnham G."/>
            <person name="Gachon C.M."/>
            <person name="Gschloessl B."/>
            <person name="Heesch S."/>
            <person name="Jabbari K."/>
            <person name="Jubin C."/>
            <person name="Kawai H."/>
            <person name="Kimura K."/>
            <person name="Kloareg B."/>
            <person name="Kupper F.C."/>
            <person name="Lang D."/>
            <person name="Le Bail A."/>
            <person name="Leblanc C."/>
            <person name="Lerouge P."/>
            <person name="Lohr M."/>
            <person name="Lopez P.J."/>
            <person name="Martens C."/>
            <person name="Maumus F."/>
            <person name="Michel G."/>
            <person name="Miranda-Saavedra D."/>
            <person name="Morales J."/>
            <person name="Moreau H."/>
            <person name="Motomura T."/>
            <person name="Nagasato C."/>
            <person name="Napoli C.A."/>
            <person name="Nelson D.R."/>
            <person name="Nyvall-Collen P."/>
            <person name="Peters A.F."/>
            <person name="Pommier C."/>
            <person name="Potin P."/>
            <person name="Poulain J."/>
            <person name="Quesneville H."/>
            <person name="Read B."/>
            <person name="Rensing S.A."/>
            <person name="Ritter A."/>
            <person name="Rousvoal S."/>
            <person name="Samanta M."/>
            <person name="Samson G."/>
            <person name="Schroeder D.C."/>
            <person name="Segurens B."/>
            <person name="Strittmatter M."/>
            <person name="Tonon T."/>
            <person name="Tregear J.W."/>
            <person name="Valentin K."/>
            <person name="von Dassow P."/>
            <person name="Yamagishi T."/>
            <person name="Van de Peer Y."/>
            <person name="Wincker P."/>
        </authorList>
    </citation>
    <scope>NUCLEOTIDE SEQUENCE [LARGE SCALE GENOMIC DNA]</scope>
    <source>
        <strain evidence="3">Ec32 / CCAP1310/4</strain>
    </source>
</reference>
<protein>
    <submittedName>
        <fullName evidence="2">Uncharacterized protein</fullName>
    </submittedName>
</protein>
<dbReference type="InParanoid" id="D8LRF4"/>
<dbReference type="EMBL" id="FN649760">
    <property type="protein sequence ID" value="CBN75055.1"/>
    <property type="molecule type" value="Genomic_DNA"/>
</dbReference>
<proteinExistence type="predicted"/>
<gene>
    <name evidence="2" type="ORF">Esi_0066_0051</name>
</gene>
<evidence type="ECO:0000313" key="2">
    <source>
        <dbReference type="EMBL" id="CBN75055.1"/>
    </source>
</evidence>
<keyword evidence="3" id="KW-1185">Reference proteome</keyword>
<feature type="region of interest" description="Disordered" evidence="1">
    <location>
        <begin position="103"/>
        <end position="194"/>
    </location>
</feature>
<sequence>MLGQVSTDQRRQLATELDATGDLNDVFGLFASMNAGPPADERSAFRTTEENAQITTDRDLAASLFGPSSVHDPQFPAPPAAAGGHTREEDLAHARGDVLGTTEELKSAPAAARASDHDAASGRGFAVRRHSGEPVLPEGGQRGFDEDHHAGPAALSGSAGRRAFAVRNSWGTRGHGRSDGVSSFTGGGGSREPPLARHVAPAGCFAGGRHPAKYTSVGAGRRAVGGGGTAHAEGVG</sequence>
<feature type="region of interest" description="Disordered" evidence="1">
    <location>
        <begin position="64"/>
        <end position="88"/>
    </location>
</feature>
<name>D8LRF4_ECTSI</name>
<evidence type="ECO:0000313" key="3">
    <source>
        <dbReference type="Proteomes" id="UP000002630"/>
    </source>
</evidence>
<evidence type="ECO:0000256" key="1">
    <source>
        <dbReference type="SAM" id="MobiDB-lite"/>
    </source>
</evidence>